<evidence type="ECO:0000256" key="7">
    <source>
        <dbReference type="ARBA" id="ARBA00022840"/>
    </source>
</evidence>
<evidence type="ECO:0000256" key="4">
    <source>
        <dbReference type="ARBA" id="ARBA00022679"/>
    </source>
</evidence>
<keyword evidence="5" id="KW-0547">Nucleotide-binding</keyword>
<dbReference type="CDD" id="cd00082">
    <property type="entry name" value="HisKA"/>
    <property type="match status" value="1"/>
</dbReference>
<dbReference type="PRINTS" id="PR00344">
    <property type="entry name" value="BCTRLSENSOR"/>
</dbReference>
<keyword evidence="9" id="KW-0175">Coiled coil</keyword>
<dbReference type="SUPFAM" id="SSF47384">
    <property type="entry name" value="Homodimeric domain of signal transducing histidine kinase"/>
    <property type="match status" value="1"/>
</dbReference>
<dbReference type="EMBL" id="CP011412">
    <property type="protein sequence ID" value="AKH20427.1"/>
    <property type="molecule type" value="Genomic_DNA"/>
</dbReference>
<dbReference type="PATRIC" id="fig|1543721.4.peg.1812"/>
<evidence type="ECO:0000256" key="5">
    <source>
        <dbReference type="ARBA" id="ARBA00022741"/>
    </source>
</evidence>
<keyword evidence="6" id="KW-0418">Kinase</keyword>
<comment type="catalytic activity">
    <reaction evidence="1">
        <text>ATP + protein L-histidine = ADP + protein N-phospho-L-histidine.</text>
        <dbReference type="EC" id="2.7.13.3"/>
    </reaction>
</comment>
<dbReference type="Pfam" id="PF13426">
    <property type="entry name" value="PAS_9"/>
    <property type="match status" value="1"/>
</dbReference>
<gene>
    <name evidence="13" type="ORF">AAY24_08760</name>
</gene>
<feature type="domain" description="PAS" evidence="11">
    <location>
        <begin position="286"/>
        <end position="356"/>
    </location>
</feature>
<feature type="domain" description="PAS" evidence="11">
    <location>
        <begin position="153"/>
        <end position="223"/>
    </location>
</feature>
<dbReference type="InterPro" id="IPR036097">
    <property type="entry name" value="HisK_dim/P_sf"/>
</dbReference>
<dbReference type="InterPro" id="IPR000014">
    <property type="entry name" value="PAS"/>
</dbReference>
<dbReference type="InterPro" id="IPR005467">
    <property type="entry name" value="His_kinase_dom"/>
</dbReference>
<proteinExistence type="predicted"/>
<dbReference type="PROSITE" id="PS50109">
    <property type="entry name" value="HIS_KIN"/>
    <property type="match status" value="1"/>
</dbReference>
<dbReference type="CDD" id="cd00130">
    <property type="entry name" value="PAS"/>
    <property type="match status" value="2"/>
</dbReference>
<dbReference type="EC" id="2.7.13.3" evidence="2"/>
<dbReference type="InterPro" id="IPR004358">
    <property type="entry name" value="Sig_transdc_His_kin-like_C"/>
</dbReference>
<keyword evidence="8" id="KW-0902">Two-component regulatory system</keyword>
<protein>
    <recommendedName>
        <fullName evidence="2">histidine kinase</fullName>
        <ecNumber evidence="2">2.7.13.3</ecNumber>
    </recommendedName>
</protein>
<keyword evidence="3" id="KW-0597">Phosphoprotein</keyword>
<dbReference type="GO" id="GO:0006355">
    <property type="term" value="P:regulation of DNA-templated transcription"/>
    <property type="evidence" value="ECO:0007669"/>
    <property type="project" value="InterPro"/>
</dbReference>
<dbReference type="KEGG" id="seds:AAY24_08760"/>
<dbReference type="PANTHER" id="PTHR43065">
    <property type="entry name" value="SENSOR HISTIDINE KINASE"/>
    <property type="match status" value="1"/>
</dbReference>
<name>A0A0F7JXL5_9GAMM</name>
<dbReference type="SMART" id="SM00086">
    <property type="entry name" value="PAC"/>
    <property type="match status" value="1"/>
</dbReference>
<evidence type="ECO:0000256" key="6">
    <source>
        <dbReference type="ARBA" id="ARBA00022777"/>
    </source>
</evidence>
<dbReference type="OrthoDB" id="9772100at2"/>
<dbReference type="PANTHER" id="PTHR43065:SF42">
    <property type="entry name" value="TWO-COMPONENT SENSOR PPRA"/>
    <property type="match status" value="1"/>
</dbReference>
<dbReference type="GO" id="GO:0005524">
    <property type="term" value="F:ATP binding"/>
    <property type="evidence" value="ECO:0007669"/>
    <property type="project" value="UniProtKB-KW"/>
</dbReference>
<feature type="domain" description="Histidine kinase" evidence="10">
    <location>
        <begin position="431"/>
        <end position="647"/>
    </location>
</feature>
<dbReference type="Pfam" id="PF00989">
    <property type="entry name" value="PAS"/>
    <property type="match status" value="1"/>
</dbReference>
<dbReference type="InterPro" id="IPR003661">
    <property type="entry name" value="HisK_dim/P_dom"/>
</dbReference>
<dbReference type="InterPro" id="IPR000700">
    <property type="entry name" value="PAS-assoc_C"/>
</dbReference>
<evidence type="ECO:0000256" key="8">
    <source>
        <dbReference type="ARBA" id="ARBA00023012"/>
    </source>
</evidence>
<evidence type="ECO:0000256" key="3">
    <source>
        <dbReference type="ARBA" id="ARBA00022553"/>
    </source>
</evidence>
<evidence type="ECO:0000256" key="9">
    <source>
        <dbReference type="SAM" id="Coils"/>
    </source>
</evidence>
<keyword evidence="14" id="KW-1185">Reference proteome</keyword>
<keyword evidence="4" id="KW-0808">Transferase</keyword>
<dbReference type="InterPro" id="IPR035965">
    <property type="entry name" value="PAS-like_dom_sf"/>
</dbReference>
<evidence type="ECO:0000259" key="12">
    <source>
        <dbReference type="PROSITE" id="PS50113"/>
    </source>
</evidence>
<dbReference type="AlphaFoldDB" id="A0A0F7JXL5"/>
<dbReference type="NCBIfam" id="TIGR00229">
    <property type="entry name" value="sensory_box"/>
    <property type="match status" value="2"/>
</dbReference>
<sequence length="655" mass="73624">MSGAGRVILLNVDLNVRHLLSDKGGEQLCFDDMASAGQLFVELEQMNYQVDAMLLGVQLKEPVRIAQRIHSMGRDIPLLILTEPARYEQLRQALKFAPFLGNHVVPWSTGELGKLPGILIETVIRTQKRRAYRGSIAAAQKRLGDVQRERPQVTHYLDRLLDHAPIGVLNVDIQGAVLGLNRRASQILRLTEREALGTSLFDFFPEPDREKLRNMIAQCVAPTRMRRPKVFDISSSVGTVCFIEVMASSLVDRSGQLGATVILQDVSGRVRAEQERREAEEALRISERRYRELVQTMSEALALTDEQHFITYVNESFCDMFGYSSDEVIGKNLLNFVHQDDYDIMRQRMSKPVRISGVQRYETAWVTKQGEKIYTLTSPKRIFDTDNQYVGCLGVFTDITERKQVEEREKKHMVELAHVSRVTTIGEMSSQIAHELAQPLTAIAGLSTGCVKMLRAGTGDREEILESLTDINQQANRAREIVVRLRNFVRNEEMRYAPIELNELVRTVVNLVEVEARWNQLPVSLQLSEPLSATCGDRILIEQVVLNLVRNGIEAMHHTEKERRRLTIRTSQPQADKLLVEVIDTGSGITEENLKQIFEPFFTTKSDGMGMGLVISRSIIDAHGGCLSARSNKQGGATFSFTLPTGGSDSDHAIG</sequence>
<feature type="domain" description="PAC" evidence="12">
    <location>
        <begin position="359"/>
        <end position="411"/>
    </location>
</feature>
<dbReference type="SMART" id="SM00091">
    <property type="entry name" value="PAS"/>
    <property type="match status" value="2"/>
</dbReference>
<reference evidence="13 14" key="1">
    <citation type="journal article" date="2015" name="Genome Announc.">
        <title>Complete Genome Sequence of Sedimenticola thiotaurini Strain SIP-G1, a Polyphosphate- and Polyhydroxyalkanoate-Accumulating Sulfur-Oxidizing Gammaproteobacterium Isolated from Salt Marsh Sediments.</title>
        <authorList>
            <person name="Flood B.E."/>
            <person name="Jones D.S."/>
            <person name="Bailey J.V."/>
        </authorList>
    </citation>
    <scope>NUCLEOTIDE SEQUENCE [LARGE SCALE GENOMIC DNA]</scope>
    <source>
        <strain evidence="13 14">SIP-G1</strain>
    </source>
</reference>
<evidence type="ECO:0000313" key="13">
    <source>
        <dbReference type="EMBL" id="AKH20427.1"/>
    </source>
</evidence>
<evidence type="ECO:0000256" key="2">
    <source>
        <dbReference type="ARBA" id="ARBA00012438"/>
    </source>
</evidence>
<dbReference type="Pfam" id="PF02518">
    <property type="entry name" value="HATPase_c"/>
    <property type="match status" value="1"/>
</dbReference>
<dbReference type="Gene3D" id="1.10.287.130">
    <property type="match status" value="1"/>
</dbReference>
<dbReference type="InterPro" id="IPR013767">
    <property type="entry name" value="PAS_fold"/>
</dbReference>
<dbReference type="Proteomes" id="UP000034410">
    <property type="component" value="Chromosome"/>
</dbReference>
<dbReference type="Pfam" id="PF00512">
    <property type="entry name" value="HisKA"/>
    <property type="match status" value="1"/>
</dbReference>
<evidence type="ECO:0000259" key="11">
    <source>
        <dbReference type="PROSITE" id="PS50112"/>
    </source>
</evidence>
<dbReference type="PROSITE" id="PS50113">
    <property type="entry name" value="PAC"/>
    <property type="match status" value="1"/>
</dbReference>
<dbReference type="PROSITE" id="PS50112">
    <property type="entry name" value="PAS"/>
    <property type="match status" value="2"/>
</dbReference>
<dbReference type="Gene3D" id="3.30.565.10">
    <property type="entry name" value="Histidine kinase-like ATPase, C-terminal domain"/>
    <property type="match status" value="1"/>
</dbReference>
<dbReference type="InterPro" id="IPR036890">
    <property type="entry name" value="HATPase_C_sf"/>
</dbReference>
<dbReference type="SUPFAM" id="SSF55785">
    <property type="entry name" value="PYP-like sensor domain (PAS domain)"/>
    <property type="match status" value="2"/>
</dbReference>
<dbReference type="GO" id="GO:0000155">
    <property type="term" value="F:phosphorelay sensor kinase activity"/>
    <property type="evidence" value="ECO:0007669"/>
    <property type="project" value="InterPro"/>
</dbReference>
<feature type="coiled-coil region" evidence="9">
    <location>
        <begin position="269"/>
        <end position="296"/>
    </location>
</feature>
<organism evidence="13 14">
    <name type="scientific">Sedimenticola thiotaurini</name>
    <dbReference type="NCBI Taxonomy" id="1543721"/>
    <lineage>
        <taxon>Bacteria</taxon>
        <taxon>Pseudomonadati</taxon>
        <taxon>Pseudomonadota</taxon>
        <taxon>Gammaproteobacteria</taxon>
        <taxon>Chromatiales</taxon>
        <taxon>Sedimenticolaceae</taxon>
        <taxon>Sedimenticola</taxon>
    </lineage>
</organism>
<dbReference type="SUPFAM" id="SSF55874">
    <property type="entry name" value="ATPase domain of HSP90 chaperone/DNA topoisomerase II/histidine kinase"/>
    <property type="match status" value="1"/>
</dbReference>
<dbReference type="Gene3D" id="3.30.450.20">
    <property type="entry name" value="PAS domain"/>
    <property type="match status" value="2"/>
</dbReference>
<dbReference type="InterPro" id="IPR001610">
    <property type="entry name" value="PAC"/>
</dbReference>
<evidence type="ECO:0000259" key="10">
    <source>
        <dbReference type="PROSITE" id="PS50109"/>
    </source>
</evidence>
<evidence type="ECO:0000256" key="1">
    <source>
        <dbReference type="ARBA" id="ARBA00000085"/>
    </source>
</evidence>
<accession>A0A0F7JXL5</accession>
<evidence type="ECO:0000313" key="14">
    <source>
        <dbReference type="Proteomes" id="UP000034410"/>
    </source>
</evidence>
<dbReference type="SMART" id="SM00387">
    <property type="entry name" value="HATPase_c"/>
    <property type="match status" value="1"/>
</dbReference>
<keyword evidence="7" id="KW-0067">ATP-binding</keyword>
<dbReference type="SMART" id="SM00388">
    <property type="entry name" value="HisKA"/>
    <property type="match status" value="1"/>
</dbReference>
<dbReference type="InterPro" id="IPR003594">
    <property type="entry name" value="HATPase_dom"/>
</dbReference>